<protein>
    <submittedName>
        <fullName evidence="1">5-formyltetrahydrofolate cyclo-ligase</fullName>
    </submittedName>
</protein>
<dbReference type="InterPro" id="IPR037171">
    <property type="entry name" value="NagB/RpiA_transferase-like"/>
</dbReference>
<dbReference type="GO" id="GO:0016874">
    <property type="term" value="F:ligase activity"/>
    <property type="evidence" value="ECO:0007669"/>
    <property type="project" value="UniProtKB-KW"/>
</dbReference>
<dbReference type="RefSeq" id="WP_013644970.1">
    <property type="nucleotide sequence ID" value="NC_015216.1"/>
</dbReference>
<dbReference type="Pfam" id="PF01812">
    <property type="entry name" value="5-FTHF_cyc-lig"/>
    <property type="match status" value="1"/>
</dbReference>
<sequence>MDQNKEELRNMVYTRLIENHISTPHYIGRIPDFKGSEKAADNLRSTMEWKISEIMFSSPDTAQRRVRENALKDGKILIMVTPKIENGYLKLEAQDLKGREREASTIEGAFKYGKKIEQLPRVDLVVEGSVAVDKNGRRLGKGGGYGDREIEYLKRTGSITPNTPIVSTVHDLQIVETVPTEKHDQKINMIVTPEKILKLN</sequence>
<gene>
    <name evidence="1" type="ordered locus">Metbo_1379</name>
</gene>
<dbReference type="Gene3D" id="3.40.50.10420">
    <property type="entry name" value="NagB/RpiA/CoA transferase-like"/>
    <property type="match status" value="1"/>
</dbReference>
<organism evidence="1 2">
    <name type="scientific">Methanobacterium lacus (strain AL-21)</name>
    <dbReference type="NCBI Taxonomy" id="877455"/>
    <lineage>
        <taxon>Archaea</taxon>
        <taxon>Methanobacteriati</taxon>
        <taxon>Methanobacteriota</taxon>
        <taxon>Methanomada group</taxon>
        <taxon>Methanobacteria</taxon>
        <taxon>Methanobacteriales</taxon>
        <taxon>Methanobacteriaceae</taxon>
        <taxon>Methanobacterium</taxon>
    </lineage>
</organism>
<name>F0T7Z3_METLA</name>
<reference evidence="1 2" key="2">
    <citation type="journal article" date="2014" name="Int. J. Syst. Evol. Microbiol.">
        <title>Methanobacterium paludis sp. nov. and a novel strain of Methanobacterium lacus isolated from northern peatlands.</title>
        <authorList>
            <person name="Cadillo-Quiroz H."/>
            <person name="Brauer S.L."/>
            <person name="Goodson N."/>
            <person name="Yavitt J.B."/>
            <person name="Zinder S.H."/>
        </authorList>
    </citation>
    <scope>NUCLEOTIDE SEQUENCE [LARGE SCALE GENOMIC DNA]</scope>
    <source>
        <strain evidence="1 2">AL-21</strain>
    </source>
</reference>
<dbReference type="SUPFAM" id="SSF100950">
    <property type="entry name" value="NagB/RpiA/CoA transferase-like"/>
    <property type="match status" value="1"/>
</dbReference>
<dbReference type="PANTHER" id="PTHR13017:SF0">
    <property type="entry name" value="METHENYLTETRAHYDROFOLATE SYNTHASE DOMAIN-CONTAINING PROTEIN"/>
    <property type="match status" value="1"/>
</dbReference>
<dbReference type="InterPro" id="IPR002698">
    <property type="entry name" value="FTHF_cligase"/>
</dbReference>
<dbReference type="GO" id="GO:0005737">
    <property type="term" value="C:cytoplasm"/>
    <property type="evidence" value="ECO:0007669"/>
    <property type="project" value="TreeGrafter"/>
</dbReference>
<dbReference type="InterPro" id="IPR024185">
    <property type="entry name" value="FTHF_cligase-like_sf"/>
</dbReference>
<dbReference type="OrthoDB" id="18307at2157"/>
<evidence type="ECO:0000313" key="1">
    <source>
        <dbReference type="EMBL" id="ADZ09619.1"/>
    </source>
</evidence>
<dbReference type="EMBL" id="CP002551">
    <property type="protein sequence ID" value="ADZ09619.1"/>
    <property type="molecule type" value="Genomic_DNA"/>
</dbReference>
<keyword evidence="2" id="KW-1185">Reference proteome</keyword>
<keyword evidence="1" id="KW-0436">Ligase</keyword>
<dbReference type="KEGG" id="mel:Metbo_1379"/>
<reference evidence="2" key="1">
    <citation type="submission" date="2011-02" db="EMBL/GenBank/DDBJ databases">
        <title>Complete sequence of Methanobacterium sp. AL-21.</title>
        <authorList>
            <consortium name="US DOE Joint Genome Institute"/>
            <person name="Lucas S."/>
            <person name="Copeland A."/>
            <person name="Lapidus A."/>
            <person name="Cheng J.-F."/>
            <person name="Goodwin L."/>
            <person name="Pitluck S."/>
            <person name="Chertkov O."/>
            <person name="Detter J.C."/>
            <person name="Han C."/>
            <person name="Tapia R."/>
            <person name="Land M."/>
            <person name="Hauser L."/>
            <person name="Kyrpides N."/>
            <person name="Ivanova N."/>
            <person name="Mikhailova N."/>
            <person name="Pagani I."/>
            <person name="Cadillo-Quiroz H."/>
            <person name="Imachi H."/>
            <person name="Zinder S."/>
            <person name="Liu W."/>
            <person name="Woyke T."/>
        </authorList>
    </citation>
    <scope>NUCLEOTIDE SEQUENCE [LARGE SCALE GENOMIC DNA]</scope>
    <source>
        <strain evidence="2">AL-21</strain>
    </source>
</reference>
<dbReference type="STRING" id="877455.Metbo_1379"/>
<evidence type="ECO:0000313" key="2">
    <source>
        <dbReference type="Proteomes" id="UP000007490"/>
    </source>
</evidence>
<dbReference type="PANTHER" id="PTHR13017">
    <property type="entry name" value="5-FORMYLTETRAHYDROFOLATE CYCLO-LIGASE-RELATED"/>
    <property type="match status" value="1"/>
</dbReference>
<dbReference type="Proteomes" id="UP000007490">
    <property type="component" value="Chromosome"/>
</dbReference>
<proteinExistence type="predicted"/>
<dbReference type="GeneID" id="10277830"/>
<dbReference type="HOGENOM" id="CLU_031500_2_0_2"/>
<dbReference type="AlphaFoldDB" id="F0T7Z3"/>
<accession>F0T7Z3</accession>
<dbReference type="eggNOG" id="arCOG00474">
    <property type="taxonomic scope" value="Archaea"/>
</dbReference>